<evidence type="ECO:0000313" key="1">
    <source>
        <dbReference type="EMBL" id="GFT06390.1"/>
    </source>
</evidence>
<feature type="non-terminal residue" evidence="1">
    <location>
        <position position="33"/>
    </location>
</feature>
<reference evidence="1" key="1">
    <citation type="submission" date="2020-08" db="EMBL/GenBank/DDBJ databases">
        <title>Multicomponent nature underlies the extraordinary mechanical properties of spider dragline silk.</title>
        <authorList>
            <person name="Kono N."/>
            <person name="Nakamura H."/>
            <person name="Mori M."/>
            <person name="Yoshida Y."/>
            <person name="Ohtoshi R."/>
            <person name="Malay A.D."/>
            <person name="Moran D.A.P."/>
            <person name="Tomita M."/>
            <person name="Numata K."/>
            <person name="Arakawa K."/>
        </authorList>
    </citation>
    <scope>NUCLEOTIDE SEQUENCE</scope>
</reference>
<protein>
    <submittedName>
        <fullName evidence="1">Uncharacterized protein</fullName>
    </submittedName>
</protein>
<accession>A0A8X6NBU6</accession>
<evidence type="ECO:0000313" key="2">
    <source>
        <dbReference type="Proteomes" id="UP000887013"/>
    </source>
</evidence>
<comment type="caution">
    <text evidence="1">The sequence shown here is derived from an EMBL/GenBank/DDBJ whole genome shotgun (WGS) entry which is preliminary data.</text>
</comment>
<dbReference type="EMBL" id="BMAW01007994">
    <property type="protein sequence ID" value="GFT06390.1"/>
    <property type="molecule type" value="Genomic_DNA"/>
</dbReference>
<dbReference type="AlphaFoldDB" id="A0A8X6NBU6"/>
<name>A0A8X6NBU6_NEPPI</name>
<sequence length="33" mass="3813">MSVPKELCATHLLGLLTRNNRYQLLKSLRKAIM</sequence>
<gene>
    <name evidence="1" type="ORF">NPIL_319811</name>
</gene>
<keyword evidence="2" id="KW-1185">Reference proteome</keyword>
<dbReference type="Proteomes" id="UP000887013">
    <property type="component" value="Unassembled WGS sequence"/>
</dbReference>
<organism evidence="1 2">
    <name type="scientific">Nephila pilipes</name>
    <name type="common">Giant wood spider</name>
    <name type="synonym">Nephila maculata</name>
    <dbReference type="NCBI Taxonomy" id="299642"/>
    <lineage>
        <taxon>Eukaryota</taxon>
        <taxon>Metazoa</taxon>
        <taxon>Ecdysozoa</taxon>
        <taxon>Arthropoda</taxon>
        <taxon>Chelicerata</taxon>
        <taxon>Arachnida</taxon>
        <taxon>Araneae</taxon>
        <taxon>Araneomorphae</taxon>
        <taxon>Entelegynae</taxon>
        <taxon>Araneoidea</taxon>
        <taxon>Nephilidae</taxon>
        <taxon>Nephila</taxon>
    </lineage>
</organism>
<proteinExistence type="predicted"/>